<dbReference type="PROSITE" id="PS51257">
    <property type="entry name" value="PROKAR_LIPOPROTEIN"/>
    <property type="match status" value="1"/>
</dbReference>
<dbReference type="STRING" id="1344003.SAMN05445060_4081"/>
<keyword evidence="2" id="KW-1185">Reference proteome</keyword>
<gene>
    <name evidence="1" type="ORF">SAMN05445060_4081</name>
</gene>
<dbReference type="AlphaFoldDB" id="A0A1N7HEI4"/>
<dbReference type="RefSeq" id="WP_076482870.1">
    <property type="nucleotide sequence ID" value="NZ_FTNT01000016.1"/>
</dbReference>
<evidence type="ECO:0000313" key="1">
    <source>
        <dbReference type="EMBL" id="SIS23242.1"/>
    </source>
</evidence>
<reference evidence="1 2" key="1">
    <citation type="submission" date="2017-01" db="EMBL/GenBank/DDBJ databases">
        <authorList>
            <person name="Mah S.A."/>
            <person name="Swanson W.J."/>
            <person name="Moy G.W."/>
            <person name="Vacquier V.D."/>
        </authorList>
    </citation>
    <scope>NUCLEOTIDE SEQUENCE [LARGE SCALE GENOMIC DNA]</scope>
    <source>
        <strain evidence="1 2">CPCC 203464</strain>
    </source>
</reference>
<evidence type="ECO:0000313" key="2">
    <source>
        <dbReference type="Proteomes" id="UP000186218"/>
    </source>
</evidence>
<protein>
    <submittedName>
        <fullName evidence="1">Uncharacterized protein</fullName>
    </submittedName>
</protein>
<name>A0A1N7HEI4_9NOCA</name>
<sequence>MNRRVAAVAAAVIGVSVIAGCEGGGRAPDPHPAPTTTTIATTEQAPPLTRMAPGPTTTAAGCSATQACDGESVIVTGVRALLAYRPSDPDPAGAAADRATAWLCPAYVSSVAGTWAALMPITGTQWSQWAAEHASITPKVSLTSDEHPADTDTTVSRVAQVSVTASTDPTPVTQTMWVIAKTTLPHRWCINNITTGN</sequence>
<accession>A0A1N7HEI4</accession>
<proteinExistence type="predicted"/>
<dbReference type="EMBL" id="FTNT01000016">
    <property type="protein sequence ID" value="SIS23242.1"/>
    <property type="molecule type" value="Genomic_DNA"/>
</dbReference>
<dbReference type="Proteomes" id="UP000186218">
    <property type="component" value="Unassembled WGS sequence"/>
</dbReference>
<dbReference type="OrthoDB" id="4473434at2"/>
<organism evidence="1 2">
    <name type="scientific">Williamsia sterculiae</name>
    <dbReference type="NCBI Taxonomy" id="1344003"/>
    <lineage>
        <taxon>Bacteria</taxon>
        <taxon>Bacillati</taxon>
        <taxon>Actinomycetota</taxon>
        <taxon>Actinomycetes</taxon>
        <taxon>Mycobacteriales</taxon>
        <taxon>Nocardiaceae</taxon>
        <taxon>Williamsia</taxon>
    </lineage>
</organism>